<evidence type="ECO:0000313" key="3">
    <source>
        <dbReference type="Proteomes" id="UP001530377"/>
    </source>
</evidence>
<organism evidence="2 3">
    <name type="scientific">Cyclostephanos tholiformis</name>
    <dbReference type="NCBI Taxonomy" id="382380"/>
    <lineage>
        <taxon>Eukaryota</taxon>
        <taxon>Sar</taxon>
        <taxon>Stramenopiles</taxon>
        <taxon>Ochrophyta</taxon>
        <taxon>Bacillariophyta</taxon>
        <taxon>Coscinodiscophyceae</taxon>
        <taxon>Thalassiosirophycidae</taxon>
        <taxon>Stephanodiscales</taxon>
        <taxon>Stephanodiscaceae</taxon>
        <taxon>Cyclostephanos</taxon>
    </lineage>
</organism>
<evidence type="ECO:0000256" key="1">
    <source>
        <dbReference type="SAM" id="SignalP"/>
    </source>
</evidence>
<evidence type="ECO:0000313" key="2">
    <source>
        <dbReference type="EMBL" id="KAL3822130.1"/>
    </source>
</evidence>
<comment type="caution">
    <text evidence="2">The sequence shown here is derived from an EMBL/GenBank/DDBJ whole genome shotgun (WGS) entry which is preliminary data.</text>
</comment>
<name>A0ABD3SCK6_9STRA</name>
<gene>
    <name evidence="2" type="ORF">ACHAXA_011908</name>
</gene>
<keyword evidence="3" id="KW-1185">Reference proteome</keyword>
<dbReference type="Proteomes" id="UP001530377">
    <property type="component" value="Unassembled WGS sequence"/>
</dbReference>
<accession>A0ABD3SCK6</accession>
<dbReference type="EMBL" id="JALLPB020000074">
    <property type="protein sequence ID" value="KAL3822130.1"/>
    <property type="molecule type" value="Genomic_DNA"/>
</dbReference>
<proteinExistence type="predicted"/>
<keyword evidence="1" id="KW-0732">Signal</keyword>
<dbReference type="AlphaFoldDB" id="A0ABD3SCK6"/>
<feature type="signal peptide" evidence="1">
    <location>
        <begin position="1"/>
        <end position="23"/>
    </location>
</feature>
<sequence>MAKITTVVVAAVTLSLSSSAVLAKEDPHRRFIPDRPDRQSIRKMITEMHDRRDETLTKLIERRQRAIDDHHAGRALLGDEGLEYHVRHVEGLRRKLALSGHKDPATRALEIENEIEMHEKMLLGEFVWTPNELDLVMRDPDGEFARSQLGLPIEFRGEDEQDE</sequence>
<reference evidence="2 3" key="1">
    <citation type="submission" date="2024-10" db="EMBL/GenBank/DDBJ databases">
        <title>Updated reference genomes for cyclostephanoid diatoms.</title>
        <authorList>
            <person name="Roberts W.R."/>
            <person name="Alverson A.J."/>
        </authorList>
    </citation>
    <scope>NUCLEOTIDE SEQUENCE [LARGE SCALE GENOMIC DNA]</scope>
    <source>
        <strain evidence="2 3">AJA228-03</strain>
    </source>
</reference>
<feature type="chain" id="PRO_5044789047" evidence="1">
    <location>
        <begin position="24"/>
        <end position="163"/>
    </location>
</feature>
<protein>
    <submittedName>
        <fullName evidence="2">Uncharacterized protein</fullName>
    </submittedName>
</protein>